<accession>A0ABP0G000</accession>
<reference evidence="2 3" key="1">
    <citation type="submission" date="2024-02" db="EMBL/GenBank/DDBJ databases">
        <authorList>
            <person name="Daric V."/>
            <person name="Darras S."/>
        </authorList>
    </citation>
    <scope>NUCLEOTIDE SEQUENCE [LARGE SCALE GENOMIC DNA]</scope>
</reference>
<organism evidence="2 3">
    <name type="scientific">Clavelina lepadiformis</name>
    <name type="common">Light-bulb sea squirt</name>
    <name type="synonym">Ascidia lepadiformis</name>
    <dbReference type="NCBI Taxonomy" id="159417"/>
    <lineage>
        <taxon>Eukaryota</taxon>
        <taxon>Metazoa</taxon>
        <taxon>Chordata</taxon>
        <taxon>Tunicata</taxon>
        <taxon>Ascidiacea</taxon>
        <taxon>Aplousobranchia</taxon>
        <taxon>Clavelinidae</taxon>
        <taxon>Clavelina</taxon>
    </lineage>
</organism>
<evidence type="ECO:0000313" key="2">
    <source>
        <dbReference type="EMBL" id="CAK8684357.1"/>
    </source>
</evidence>
<keyword evidence="3" id="KW-1185">Reference proteome</keyword>
<feature type="region of interest" description="Disordered" evidence="1">
    <location>
        <begin position="46"/>
        <end position="74"/>
    </location>
</feature>
<protein>
    <submittedName>
        <fullName evidence="2">Uncharacterized protein</fullName>
    </submittedName>
</protein>
<proteinExistence type="predicted"/>
<dbReference type="Proteomes" id="UP001642483">
    <property type="component" value="Unassembled WGS sequence"/>
</dbReference>
<evidence type="ECO:0000313" key="3">
    <source>
        <dbReference type="Proteomes" id="UP001642483"/>
    </source>
</evidence>
<sequence length="86" mass="9523">MWRPLPKSREECSGKNGAFDAGRVQRAWTSPTLVALSTEIHQLSHDLPNFPRNSLAPGSRVGRGPPSQTTISVVVDLQRPCSTWRK</sequence>
<name>A0ABP0G000_CLALP</name>
<comment type="caution">
    <text evidence="2">The sequence shown here is derived from an EMBL/GenBank/DDBJ whole genome shotgun (WGS) entry which is preliminary data.</text>
</comment>
<dbReference type="EMBL" id="CAWYQH010000097">
    <property type="protein sequence ID" value="CAK8684357.1"/>
    <property type="molecule type" value="Genomic_DNA"/>
</dbReference>
<evidence type="ECO:0000256" key="1">
    <source>
        <dbReference type="SAM" id="MobiDB-lite"/>
    </source>
</evidence>
<gene>
    <name evidence="2" type="ORF">CVLEPA_LOCUS15344</name>
</gene>